<reference evidence="3 4" key="1">
    <citation type="submission" date="2023-11" db="EMBL/GenBank/DDBJ databases">
        <title>Paucibacter sp. nov., isolated from fresh soil in Korea.</title>
        <authorList>
            <person name="Le N.T.T."/>
        </authorList>
    </citation>
    <scope>NUCLEOTIDE SEQUENCE [LARGE SCALE GENOMIC DNA]</scope>
    <source>
        <strain evidence="3 4">R3-3</strain>
    </source>
</reference>
<name>A0ABU5DC69_9BURK</name>
<dbReference type="Gene3D" id="1.10.30.50">
    <property type="match status" value="1"/>
</dbReference>
<dbReference type="Pfam" id="PF05593">
    <property type="entry name" value="RHS_repeat"/>
    <property type="match status" value="1"/>
</dbReference>
<organism evidence="3 4">
    <name type="scientific">Roseateles agri</name>
    <dbReference type="NCBI Taxonomy" id="3098619"/>
    <lineage>
        <taxon>Bacteria</taxon>
        <taxon>Pseudomonadati</taxon>
        <taxon>Pseudomonadota</taxon>
        <taxon>Betaproteobacteria</taxon>
        <taxon>Burkholderiales</taxon>
        <taxon>Sphaerotilaceae</taxon>
        <taxon>Roseateles</taxon>
    </lineage>
</organism>
<dbReference type="PANTHER" id="PTHR32305:SF17">
    <property type="entry name" value="TRNA NUCLEASE WAPA"/>
    <property type="match status" value="1"/>
</dbReference>
<dbReference type="RefSeq" id="WP_320421212.1">
    <property type="nucleotide sequence ID" value="NZ_JAXCLA010000001.1"/>
</dbReference>
<gene>
    <name evidence="3" type="ORF">SNE35_02425</name>
</gene>
<feature type="compositionally biased region" description="Basic and acidic residues" evidence="1">
    <location>
        <begin position="921"/>
        <end position="943"/>
    </location>
</feature>
<accession>A0ABU5DC69</accession>
<evidence type="ECO:0000256" key="2">
    <source>
        <dbReference type="SAM" id="SignalP"/>
    </source>
</evidence>
<feature type="chain" id="PRO_5045686518" evidence="2">
    <location>
        <begin position="37"/>
        <end position="1144"/>
    </location>
</feature>
<protein>
    <submittedName>
        <fullName evidence="3">RHS repeat-associated core domain-containing protein</fullName>
    </submittedName>
</protein>
<feature type="region of interest" description="Disordered" evidence="1">
    <location>
        <begin position="1036"/>
        <end position="1113"/>
    </location>
</feature>
<sequence length="1144" mass="124285">MEKNTKRPPRGLAPSLMLGLRLGLTLSLLACGGALAQTTTTVTRTIAYEYDAYGQLQKETTEPGNAALQVVTQYAREPVAGADYGLISKKTLTWQDPASGATLSRDVQTTGYDARGRFALSQTNAKQQTVSSNYDDGTGAVLNATDPNLQQMQWQYDGWGRKTRETRPDGTATSWAYRQCTDSCGWAVAVTITQQWSGTSQTTVPKEEFSDASGRVVLVRSWGLNAEPMVTETSYSSLGYTAAVSRPRFQADTPVWTYYDRDDIGRVTQIRAPSQDGSATDTTQYVYDGRLLTMTDARSQVRVEERNGLGKLKAVTDALGWTTRYIYDGFGNLVRTLDAKGNQIDIGYDKLGRKVSLSDPDLGSVQYWVDPLGQTWKQQDAKAQVTTFSYDELGRLVQRLEPDQDSRWDYDGAAHGVGKLAEAYTVIGTGTKDYRSVYGYDALSRPSSVTTSLDWDYISETLYDGFGRSYGTRYTRRTRGGSGGVSTLVYTSFNAQGYADKTYRQDGSTSTLVWQQLAIDGEGHSTRQQLGASSLLLRQYNRYTGRLEAVRGGAPAGGDVNASQQDDTYQYDVLGNLIYRAQLTNSATLIQESFEYDELNRLETSQLGGVSNSFSYDTLGNLKSKAHVGTYAYPASGAGAVRPHALSAITGTVAGLVNPGFSYDANGNLVSGLNRSYAWTAADQPRSIDKLSAGVAVQRTEFVYGPDHQRVKQQVSTMSGGSPQASTSTIFYAGAFQKEIDATANVTIIRISLGDLGYVEERLSGTAVAADATATRNARLFLKDHLDSVIGVMDEAGTVLQRMSYDAWGRRRNPDGSDDGWDSLGTLANNQDNSGFTGHEQLDQLGLVDMNARMYDPITGRHTSADPTVPNPADQQAFNRYSYVLNNALIYTDPTGLAPELLVFASLTNPLGLQPNQVSENQDRERDKDEAQKKEKKESVAEEARCKGMAGTCAVIYPNGKSGEDSSIVGKANKAAQGESASETVAQLPPSLFFARPPIAPVPPELLKPGRMTPLEELPEGSAGGPGEGKYFPKSLRKNTPEGEPCGYCGTPTTKTPGQDNTLNLDHVVPRAGPRASPVPPEGAAGAPKGNNSPENKIPSCRDCNLDKSNRTPRQWYMDNGWADAGRHLEGKIWMSAIFEFFSS</sequence>
<dbReference type="Proteomes" id="UP001285263">
    <property type="component" value="Unassembled WGS sequence"/>
</dbReference>
<evidence type="ECO:0000256" key="1">
    <source>
        <dbReference type="SAM" id="MobiDB-lite"/>
    </source>
</evidence>
<proteinExistence type="predicted"/>
<dbReference type="CDD" id="cd00085">
    <property type="entry name" value="HNHc"/>
    <property type="match status" value="1"/>
</dbReference>
<dbReference type="InterPro" id="IPR003615">
    <property type="entry name" value="HNH_nuc"/>
</dbReference>
<dbReference type="PANTHER" id="PTHR32305">
    <property type="match status" value="1"/>
</dbReference>
<feature type="compositionally biased region" description="Polar residues" evidence="1">
    <location>
        <begin position="1051"/>
        <end position="1064"/>
    </location>
</feature>
<comment type="caution">
    <text evidence="3">The sequence shown here is derived from an EMBL/GenBank/DDBJ whole genome shotgun (WGS) entry which is preliminary data.</text>
</comment>
<dbReference type="InterPro" id="IPR050708">
    <property type="entry name" value="T6SS_VgrG/RHS"/>
</dbReference>
<dbReference type="NCBIfam" id="TIGR01643">
    <property type="entry name" value="YD_repeat_2x"/>
    <property type="match status" value="3"/>
</dbReference>
<feature type="signal peptide" evidence="2">
    <location>
        <begin position="1"/>
        <end position="36"/>
    </location>
</feature>
<dbReference type="EMBL" id="JAXCLA010000001">
    <property type="protein sequence ID" value="MDY0743340.1"/>
    <property type="molecule type" value="Genomic_DNA"/>
</dbReference>
<keyword evidence="2" id="KW-0732">Signal</keyword>
<keyword evidence="4" id="KW-1185">Reference proteome</keyword>
<dbReference type="InterPro" id="IPR022385">
    <property type="entry name" value="Rhs_assc_core"/>
</dbReference>
<feature type="region of interest" description="Disordered" evidence="1">
    <location>
        <begin position="914"/>
        <end position="943"/>
    </location>
</feature>
<dbReference type="NCBIfam" id="TIGR03696">
    <property type="entry name" value="Rhs_assc_core"/>
    <property type="match status" value="1"/>
</dbReference>
<dbReference type="Gene3D" id="2.180.10.10">
    <property type="entry name" value="RHS repeat-associated core"/>
    <property type="match status" value="2"/>
</dbReference>
<dbReference type="InterPro" id="IPR031325">
    <property type="entry name" value="RHS_repeat"/>
</dbReference>
<evidence type="ECO:0000313" key="4">
    <source>
        <dbReference type="Proteomes" id="UP001285263"/>
    </source>
</evidence>
<evidence type="ECO:0000313" key="3">
    <source>
        <dbReference type="EMBL" id="MDY0743340.1"/>
    </source>
</evidence>
<dbReference type="InterPro" id="IPR006530">
    <property type="entry name" value="YD"/>
</dbReference>